<organism evidence="1">
    <name type="scientific">Timema genevievae</name>
    <name type="common">Walking stick</name>
    <dbReference type="NCBI Taxonomy" id="629358"/>
    <lineage>
        <taxon>Eukaryota</taxon>
        <taxon>Metazoa</taxon>
        <taxon>Ecdysozoa</taxon>
        <taxon>Arthropoda</taxon>
        <taxon>Hexapoda</taxon>
        <taxon>Insecta</taxon>
        <taxon>Pterygota</taxon>
        <taxon>Neoptera</taxon>
        <taxon>Polyneoptera</taxon>
        <taxon>Phasmatodea</taxon>
        <taxon>Timematodea</taxon>
        <taxon>Timematoidea</taxon>
        <taxon>Timematidae</taxon>
        <taxon>Timema</taxon>
    </lineage>
</organism>
<accession>A0A7R9K9P9</accession>
<sequence length="113" mass="12384">MASKNSSGELPEYVCEGRGTGVEVKEGFGNQINLYRNRGLNSGPLAQKSDTLPLDRQVILHAPFINATTTLAIKLLPTCEYQVYLCVSLSSPTDPFLETLRASKRVIKLSEVN</sequence>
<proteinExistence type="predicted"/>
<gene>
    <name evidence="1" type="ORF">TGEB3V08_LOCUS11480</name>
</gene>
<dbReference type="EMBL" id="OE850757">
    <property type="protein sequence ID" value="CAD7614903.1"/>
    <property type="molecule type" value="Genomic_DNA"/>
</dbReference>
<evidence type="ECO:0000313" key="1">
    <source>
        <dbReference type="EMBL" id="CAD7614903.1"/>
    </source>
</evidence>
<dbReference type="AlphaFoldDB" id="A0A7R9K9P9"/>
<name>A0A7R9K9P9_TIMGE</name>
<protein>
    <submittedName>
        <fullName evidence="1">Uncharacterized protein</fullName>
    </submittedName>
</protein>
<reference evidence="1" key="1">
    <citation type="submission" date="2020-11" db="EMBL/GenBank/DDBJ databases">
        <authorList>
            <person name="Tran Van P."/>
        </authorList>
    </citation>
    <scope>NUCLEOTIDE SEQUENCE</scope>
</reference>